<evidence type="ECO:0000313" key="6">
    <source>
        <dbReference type="Proteomes" id="UP000023152"/>
    </source>
</evidence>
<dbReference type="SMART" id="SM00028">
    <property type="entry name" value="TPR"/>
    <property type="match status" value="2"/>
</dbReference>
<evidence type="ECO:0000313" key="5">
    <source>
        <dbReference type="EMBL" id="ETO17921.1"/>
    </source>
</evidence>
<dbReference type="InterPro" id="IPR011990">
    <property type="entry name" value="TPR-like_helical_dom_sf"/>
</dbReference>
<dbReference type="OrthoDB" id="1726119at2759"/>
<dbReference type="AlphaFoldDB" id="X6MWC4"/>
<dbReference type="Pfam" id="PF00226">
    <property type="entry name" value="DnaJ"/>
    <property type="match status" value="1"/>
</dbReference>
<dbReference type="SUPFAM" id="SSF46565">
    <property type="entry name" value="Chaperone J-domain"/>
    <property type="match status" value="1"/>
</dbReference>
<dbReference type="Gene3D" id="1.10.287.110">
    <property type="entry name" value="DnaJ domain"/>
    <property type="match status" value="1"/>
</dbReference>
<feature type="repeat" description="TPR" evidence="3">
    <location>
        <begin position="71"/>
        <end position="104"/>
    </location>
</feature>
<keyword evidence="6" id="KW-1185">Reference proteome</keyword>
<dbReference type="InterPro" id="IPR013105">
    <property type="entry name" value="TPR_2"/>
</dbReference>
<dbReference type="Proteomes" id="UP000023152">
    <property type="component" value="Unassembled WGS sequence"/>
</dbReference>
<evidence type="ECO:0000256" key="3">
    <source>
        <dbReference type="PROSITE-ProRule" id="PRU00339"/>
    </source>
</evidence>
<evidence type="ECO:0000256" key="2">
    <source>
        <dbReference type="ARBA" id="ARBA00022803"/>
    </source>
</evidence>
<proteinExistence type="predicted"/>
<dbReference type="SMART" id="SM00271">
    <property type="entry name" value="DnaJ"/>
    <property type="match status" value="1"/>
</dbReference>
<gene>
    <name evidence="5" type="ORF">RFI_19383</name>
</gene>
<dbReference type="CDD" id="cd06257">
    <property type="entry name" value="DnaJ"/>
    <property type="match status" value="1"/>
</dbReference>
<comment type="caution">
    <text evidence="5">The sequence shown here is derived from an EMBL/GenBank/DDBJ whole genome shotgun (WGS) entry which is preliminary data.</text>
</comment>
<name>X6MWC4_RETFI</name>
<dbReference type="InterPro" id="IPR001623">
    <property type="entry name" value="DnaJ_domain"/>
</dbReference>
<dbReference type="Gene3D" id="1.25.40.10">
    <property type="entry name" value="Tetratricopeptide repeat domain"/>
    <property type="match status" value="1"/>
</dbReference>
<organism evidence="5 6">
    <name type="scientific">Reticulomyxa filosa</name>
    <dbReference type="NCBI Taxonomy" id="46433"/>
    <lineage>
        <taxon>Eukaryota</taxon>
        <taxon>Sar</taxon>
        <taxon>Rhizaria</taxon>
        <taxon>Retaria</taxon>
        <taxon>Foraminifera</taxon>
        <taxon>Monothalamids</taxon>
        <taxon>Reticulomyxidae</taxon>
        <taxon>Reticulomyxa</taxon>
    </lineage>
</organism>
<keyword evidence="1" id="KW-0677">Repeat</keyword>
<dbReference type="InterPro" id="IPR036869">
    <property type="entry name" value="J_dom_sf"/>
</dbReference>
<dbReference type="Pfam" id="PF07719">
    <property type="entry name" value="TPR_2"/>
    <property type="match status" value="1"/>
</dbReference>
<dbReference type="PROSITE" id="PS50076">
    <property type="entry name" value="DNAJ_2"/>
    <property type="match status" value="1"/>
</dbReference>
<evidence type="ECO:0000259" key="4">
    <source>
        <dbReference type="PROSITE" id="PS50076"/>
    </source>
</evidence>
<accession>X6MWC4</accession>
<dbReference type="EMBL" id="ASPP01015772">
    <property type="protein sequence ID" value="ETO17921.1"/>
    <property type="molecule type" value="Genomic_DNA"/>
</dbReference>
<keyword evidence="2 3" id="KW-0802">TPR repeat</keyword>
<dbReference type="PROSITE" id="PS50005">
    <property type="entry name" value="TPR"/>
    <property type="match status" value="1"/>
</dbReference>
<reference evidence="5 6" key="1">
    <citation type="journal article" date="2013" name="Curr. Biol.">
        <title>The Genome of the Foraminiferan Reticulomyxa filosa.</title>
        <authorList>
            <person name="Glockner G."/>
            <person name="Hulsmann N."/>
            <person name="Schleicher M."/>
            <person name="Noegel A.A."/>
            <person name="Eichinger L."/>
            <person name="Gallinger C."/>
            <person name="Pawlowski J."/>
            <person name="Sierra R."/>
            <person name="Euteneuer U."/>
            <person name="Pillet L."/>
            <person name="Moustafa A."/>
            <person name="Platzer M."/>
            <person name="Groth M."/>
            <person name="Szafranski K."/>
            <person name="Schliwa M."/>
        </authorList>
    </citation>
    <scope>NUCLEOTIDE SEQUENCE [LARGE SCALE GENOMIC DNA]</scope>
</reference>
<dbReference type="PANTHER" id="PTHR45188:SF2">
    <property type="entry name" value="DNAJ HOMOLOG SUBFAMILY C MEMBER 7"/>
    <property type="match status" value="1"/>
</dbReference>
<protein>
    <recommendedName>
        <fullName evidence="4">J domain-containing protein</fullName>
    </recommendedName>
</protein>
<dbReference type="InterPro" id="IPR019734">
    <property type="entry name" value="TPR_rpt"/>
</dbReference>
<dbReference type="SUPFAM" id="SSF48452">
    <property type="entry name" value="TPR-like"/>
    <property type="match status" value="1"/>
</dbReference>
<evidence type="ECO:0000256" key="1">
    <source>
        <dbReference type="ARBA" id="ARBA00022737"/>
    </source>
</evidence>
<feature type="non-terminal residue" evidence="5">
    <location>
        <position position="1"/>
    </location>
</feature>
<sequence>KVKKLVGLMNDGNEQMEKHLYADAINSYEQALAVDESHDILCEAAVRNRKSTKEQRLQLCEDSLKHNPDKAEAFYWRGQAHEMNGNLEHAERDYQDALNRDRNNREFMNKLHHIQTEQKKAKRKDYYKILDIKKAFRKCGLEHHPDKVKDLSEEQQKEHELIFKDCVEAQEILTNAELRQKYDRGEDVLEQMQGGNRGSPQGFPFSFFTQGFTQGQRTYNFRFH</sequence>
<feature type="domain" description="J" evidence="4">
    <location>
        <begin position="93"/>
        <end position="186"/>
    </location>
</feature>
<dbReference type="PANTHER" id="PTHR45188">
    <property type="entry name" value="DNAJ PROTEIN P58IPK HOMOLOG"/>
    <property type="match status" value="1"/>
</dbReference>